<dbReference type="AlphaFoldDB" id="A0A091E4F1"/>
<organism evidence="2 3">
    <name type="scientific">Fukomys damarensis</name>
    <name type="common">Damaraland mole rat</name>
    <name type="synonym">Cryptomys damarensis</name>
    <dbReference type="NCBI Taxonomy" id="885580"/>
    <lineage>
        <taxon>Eukaryota</taxon>
        <taxon>Metazoa</taxon>
        <taxon>Chordata</taxon>
        <taxon>Craniata</taxon>
        <taxon>Vertebrata</taxon>
        <taxon>Euteleostomi</taxon>
        <taxon>Mammalia</taxon>
        <taxon>Eutheria</taxon>
        <taxon>Euarchontoglires</taxon>
        <taxon>Glires</taxon>
        <taxon>Rodentia</taxon>
        <taxon>Hystricomorpha</taxon>
        <taxon>Bathyergidae</taxon>
        <taxon>Fukomys</taxon>
    </lineage>
</organism>
<evidence type="ECO:0000313" key="3">
    <source>
        <dbReference type="Proteomes" id="UP000028990"/>
    </source>
</evidence>
<gene>
    <name evidence="2" type="ORF">H920_00425</name>
</gene>
<name>A0A091E4F1_FUKDA</name>
<proteinExistence type="predicted"/>
<keyword evidence="3" id="KW-1185">Reference proteome</keyword>
<protein>
    <submittedName>
        <fullName evidence="2">Uncharacterized protein</fullName>
    </submittedName>
</protein>
<evidence type="ECO:0000313" key="2">
    <source>
        <dbReference type="EMBL" id="KFO38187.1"/>
    </source>
</evidence>
<dbReference type="EMBL" id="KN120606">
    <property type="protein sequence ID" value="KFO38187.1"/>
    <property type="molecule type" value="Genomic_DNA"/>
</dbReference>
<evidence type="ECO:0000256" key="1">
    <source>
        <dbReference type="SAM" id="MobiDB-lite"/>
    </source>
</evidence>
<feature type="region of interest" description="Disordered" evidence="1">
    <location>
        <begin position="1"/>
        <end position="27"/>
    </location>
</feature>
<sequence>MSTSGTAPPRQTTQSLEITARRPKEGCSRHMKTTKELTGEENRIQRYRRNGVLLQIGEHGIQRIRCACALPGSGKTTLLLTEKQRPDLDPESLV</sequence>
<reference evidence="2 3" key="1">
    <citation type="submission" date="2013-11" db="EMBL/GenBank/DDBJ databases">
        <title>The Damaraland mole rat (Fukomys damarensis) genome and evolution of African mole rats.</title>
        <authorList>
            <person name="Gladyshev V.N."/>
            <person name="Fang X."/>
        </authorList>
    </citation>
    <scope>NUCLEOTIDE SEQUENCE [LARGE SCALE GENOMIC DNA]</scope>
    <source>
        <tissue evidence="2">Liver</tissue>
    </source>
</reference>
<feature type="compositionally biased region" description="Polar residues" evidence="1">
    <location>
        <begin position="1"/>
        <end position="17"/>
    </location>
</feature>
<dbReference type="Proteomes" id="UP000028990">
    <property type="component" value="Unassembled WGS sequence"/>
</dbReference>
<accession>A0A091E4F1</accession>